<name>A0ABR4WAX5_9GAMM</name>
<gene>
    <name evidence="1" type="ORF">T9A_02589</name>
</gene>
<dbReference type="Proteomes" id="UP000029443">
    <property type="component" value="Unassembled WGS sequence"/>
</dbReference>
<sequence>MEPNKASTRNAWDAVASTTTQLRDGSLDPALTAWVKTRGFNINSTVFSSVCRFDDGIYTGTLVDHHGHAWEFLADLNDPEGCDLEDVTASLGPKSPDHPNADLCDLVTMALYYQREQQVAA</sequence>
<accession>A0ABR4WAX5</accession>
<organism evidence="1 2">
    <name type="scientific">Alcanivorax jadensis T9</name>
    <dbReference type="NCBI Taxonomy" id="1177181"/>
    <lineage>
        <taxon>Bacteria</taxon>
        <taxon>Pseudomonadati</taxon>
        <taxon>Pseudomonadota</taxon>
        <taxon>Gammaproteobacteria</taxon>
        <taxon>Oceanospirillales</taxon>
        <taxon>Alcanivoracaceae</taxon>
        <taxon>Alcanivorax</taxon>
    </lineage>
</organism>
<reference evidence="1 2" key="1">
    <citation type="submission" date="2012-09" db="EMBL/GenBank/DDBJ databases">
        <title>Genome Sequence of alkane-degrading Bacterium Alcanivorax jadensis T9.</title>
        <authorList>
            <person name="Lai Q."/>
            <person name="Shao Z."/>
        </authorList>
    </citation>
    <scope>NUCLEOTIDE SEQUENCE [LARGE SCALE GENOMIC DNA]</scope>
    <source>
        <strain evidence="1 2">T9</strain>
    </source>
</reference>
<dbReference type="RefSeq" id="WP_035249197.1">
    <property type="nucleotide sequence ID" value="NZ_ARXU01000011.1"/>
</dbReference>
<evidence type="ECO:0000313" key="2">
    <source>
        <dbReference type="Proteomes" id="UP000029443"/>
    </source>
</evidence>
<protein>
    <submittedName>
        <fullName evidence="1">Uncharacterized protein</fullName>
    </submittedName>
</protein>
<dbReference type="EMBL" id="ARXU01000011">
    <property type="protein sequence ID" value="KGD60412.1"/>
    <property type="molecule type" value="Genomic_DNA"/>
</dbReference>
<keyword evidence="2" id="KW-1185">Reference proteome</keyword>
<proteinExistence type="predicted"/>
<evidence type="ECO:0000313" key="1">
    <source>
        <dbReference type="EMBL" id="KGD60412.1"/>
    </source>
</evidence>
<comment type="caution">
    <text evidence="1">The sequence shown here is derived from an EMBL/GenBank/DDBJ whole genome shotgun (WGS) entry which is preliminary data.</text>
</comment>